<feature type="region of interest" description="Disordered" evidence="1">
    <location>
        <begin position="162"/>
        <end position="621"/>
    </location>
</feature>
<feature type="compositionally biased region" description="Polar residues" evidence="1">
    <location>
        <begin position="1197"/>
        <end position="1212"/>
    </location>
</feature>
<keyword evidence="4" id="KW-1185">Reference proteome</keyword>
<dbReference type="OMA" id="TERESQY"/>
<dbReference type="STRING" id="154538.A0A1M2W5M6"/>
<sequence length="1285" mass="139064">MNNEQLESQWPMTTTFGVSGGLNVALAALGYMWLQKPYARKFRGRTAFMDEAEYWTLKSLFACGILSIYNAIGVSIMGLNLSWLAVTFVLGNLYTLSVLLNVTERRAVAPIVLCVSPEPRSDVASSTGRASTATLAPESSLWDDIIKAQTMYPVEPPVMTSVKLRPMTPRPTLAPKSRPLSAIFIGSAGSTPPNLPDLPEPPSPSTSSNASGLPSPPATNSTGSGSVGEGSINAGSVRHRPPSIRSSSDMSGGSGDRSYGYNKKRGSTLDDEDEQDENENDEDHTARLSDDRRRSFPKAASDNQSALQRVKNLTQRNRMVLDKLSSISRGSPVPSNHSRSPISPPTAGSSSSSNTSSSRAQVLQPRPQSASNGSNGRRRETQQSGSETERESQYNQSESSDGRPSTPPPPSSAYPEIRAPASVRQRRISAPASPNKVGKATRDRDRAPSPGPSRTFRKRVSTTLSVDEGYEQYRSDDEDVTAAALAAVASSRRSPNSGSAKKGRQPLPREFMERKNSDEKPLIEPATPHRHSARNELGRASPSPRKNRVIASDPPASPRRLGQSRYSTVRELTRKHQTRWMSEDLSSPSRDAVDDSYDGDGMGRRQGHRTGSSEGLLGAAGGRSLIGEGLRAAGLAKRRDEDVFTYTHGEIQAIPPRRTRSSGNSSVVAGGQGNGSPEQQARDNTSRWVEEGAGPPRDPKTPLNGTYRFTDRRPQSGMAARPGTSMAALHHDAREHAPPRTAPPALRSYKSTYALPNRLVDDLQDQSNHERASSSPFSSHRPLTAQGGARDSNAEHRRLMFESLSMFESQLSRLPPMGHTSTTTIPEIFQSAQHLVHALDRLNAMLKEGTNRALESQIDAEVSDLKDGVDLVELWQEVGSDHRENLRVSDEVVRNMTGFLLGVGKILREATSYSGQQHLRTMSLDEEVVRRGTPDVPTGGGRDSDGRRSREMRRSWEPGKETNRLLTRLSSLERSGTARSRPGSAMNMMRGSATSSSEGRSSSDAANDGTPATMRQSAPISTATSAARRLYAPRDRGDVAAPLVTSLGSEEYLGDYEPSPTPVSRQAHVVLPERRLPPLSVAPSLSTVPSESLLARSSTGSSDKTSRRKISSSSIVTVRAEPSTFVPVIKPSNPTTALTTHTVSASPETSRTPFPMLRSDSSSSMRKNGVTFSRPATMSVSSALSGLQQQHERGARSRTTSNTSSVADNQTVVLAPPLAISSSTSGSESERETRWKTLSSRPRVSLDNNRSGDSPIDGPDRSMATVSFSAARKERRRTITEIFQR</sequence>
<proteinExistence type="predicted"/>
<feature type="compositionally biased region" description="Basic and acidic residues" evidence="1">
    <location>
        <begin position="283"/>
        <end position="294"/>
    </location>
</feature>
<feature type="compositionally biased region" description="Polar residues" evidence="1">
    <location>
        <begin position="1159"/>
        <end position="1189"/>
    </location>
</feature>
<dbReference type="OrthoDB" id="3358078at2759"/>
<feature type="compositionally biased region" description="Basic and acidic residues" evidence="1">
    <location>
        <begin position="680"/>
        <end position="690"/>
    </location>
</feature>
<feature type="compositionally biased region" description="Polar residues" evidence="1">
    <location>
        <begin position="301"/>
        <end position="317"/>
    </location>
</feature>
<feature type="compositionally biased region" description="Polar residues" evidence="1">
    <location>
        <begin position="1132"/>
        <end position="1152"/>
    </location>
</feature>
<feature type="compositionally biased region" description="Low complexity" evidence="1">
    <location>
        <begin position="345"/>
        <end position="358"/>
    </location>
</feature>
<feature type="compositionally biased region" description="Polar residues" evidence="1">
    <location>
        <begin position="1083"/>
        <end position="1100"/>
    </location>
</feature>
<accession>A0A1M2W5M6</accession>
<evidence type="ECO:0000256" key="2">
    <source>
        <dbReference type="SAM" id="Phobius"/>
    </source>
</evidence>
<gene>
    <name evidence="3" type="ORF">TRAPUB_8269</name>
</gene>
<feature type="compositionally biased region" description="Polar residues" evidence="1">
    <location>
        <begin position="1236"/>
        <end position="1252"/>
    </location>
</feature>
<feature type="compositionally biased region" description="Acidic residues" evidence="1">
    <location>
        <begin position="269"/>
        <end position="282"/>
    </location>
</feature>
<dbReference type="EMBL" id="MNAD01000193">
    <property type="protein sequence ID" value="OJT15165.1"/>
    <property type="molecule type" value="Genomic_DNA"/>
</dbReference>
<feature type="compositionally biased region" description="Pro residues" evidence="1">
    <location>
        <begin position="193"/>
        <end position="204"/>
    </location>
</feature>
<feature type="compositionally biased region" description="Basic and acidic residues" evidence="1">
    <location>
        <begin position="377"/>
        <end position="392"/>
    </location>
</feature>
<feature type="region of interest" description="Disordered" evidence="1">
    <location>
        <begin position="636"/>
        <end position="746"/>
    </location>
</feature>
<keyword evidence="2" id="KW-0812">Transmembrane</keyword>
<dbReference type="Proteomes" id="UP000184267">
    <property type="component" value="Unassembled WGS sequence"/>
</dbReference>
<feature type="compositionally biased region" description="Basic and acidic residues" evidence="1">
    <location>
        <begin position="729"/>
        <end position="738"/>
    </location>
</feature>
<comment type="caution">
    <text evidence="3">The sequence shown here is derived from an EMBL/GenBank/DDBJ whole genome shotgun (WGS) entry which is preliminary data.</text>
</comment>
<feature type="region of interest" description="Disordered" evidence="1">
    <location>
        <begin position="1127"/>
        <end position="1285"/>
    </location>
</feature>
<feature type="compositionally biased region" description="Basic and acidic residues" evidence="1">
    <location>
        <begin position="510"/>
        <end position="522"/>
    </location>
</feature>
<keyword evidence="2" id="KW-1133">Transmembrane helix</keyword>
<feature type="compositionally biased region" description="Low complexity" evidence="1">
    <location>
        <begin position="243"/>
        <end position="261"/>
    </location>
</feature>
<feature type="region of interest" description="Disordered" evidence="1">
    <location>
        <begin position="924"/>
        <end position="1022"/>
    </location>
</feature>
<feature type="compositionally biased region" description="Low complexity" evidence="1">
    <location>
        <begin position="612"/>
        <end position="621"/>
    </location>
</feature>
<evidence type="ECO:0000256" key="1">
    <source>
        <dbReference type="SAM" id="MobiDB-lite"/>
    </source>
</evidence>
<feature type="compositionally biased region" description="Polar residues" evidence="1">
    <location>
        <begin position="325"/>
        <end position="339"/>
    </location>
</feature>
<evidence type="ECO:0000313" key="4">
    <source>
        <dbReference type="Proteomes" id="UP000184267"/>
    </source>
</evidence>
<feature type="compositionally biased region" description="Polar residues" evidence="1">
    <location>
        <begin position="1013"/>
        <end position="1022"/>
    </location>
</feature>
<organism evidence="3 4">
    <name type="scientific">Trametes pubescens</name>
    <name type="common">White-rot fungus</name>
    <dbReference type="NCBI Taxonomy" id="154538"/>
    <lineage>
        <taxon>Eukaryota</taxon>
        <taxon>Fungi</taxon>
        <taxon>Dikarya</taxon>
        <taxon>Basidiomycota</taxon>
        <taxon>Agaricomycotina</taxon>
        <taxon>Agaricomycetes</taxon>
        <taxon>Polyporales</taxon>
        <taxon>Polyporaceae</taxon>
        <taxon>Trametes</taxon>
    </lineage>
</organism>
<feature type="region of interest" description="Disordered" evidence="1">
    <location>
        <begin position="765"/>
        <end position="792"/>
    </location>
</feature>
<keyword evidence="2" id="KW-0472">Membrane</keyword>
<reference evidence="3 4" key="1">
    <citation type="submission" date="2016-10" db="EMBL/GenBank/DDBJ databases">
        <title>Genome sequence of the basidiomycete white-rot fungus Trametes pubescens.</title>
        <authorList>
            <person name="Makela M.R."/>
            <person name="Granchi Z."/>
            <person name="Peng M."/>
            <person name="De Vries R.P."/>
            <person name="Grigoriev I."/>
            <person name="Riley R."/>
            <person name="Hilden K."/>
        </authorList>
    </citation>
    <scope>NUCLEOTIDE SEQUENCE [LARGE SCALE GENOMIC DNA]</scope>
    <source>
        <strain evidence="3 4">FBCC735</strain>
    </source>
</reference>
<feature type="transmembrane region" description="Helical" evidence="2">
    <location>
        <begin position="55"/>
        <end position="77"/>
    </location>
</feature>
<feature type="region of interest" description="Disordered" evidence="1">
    <location>
        <begin position="1079"/>
        <end position="1115"/>
    </location>
</feature>
<feature type="compositionally biased region" description="Low complexity" evidence="1">
    <location>
        <begin position="992"/>
        <end position="1006"/>
    </location>
</feature>
<feature type="compositionally biased region" description="Basic and acidic residues" evidence="1">
    <location>
        <begin position="942"/>
        <end position="963"/>
    </location>
</feature>
<name>A0A1M2W5M6_TRAPU</name>
<protein>
    <submittedName>
        <fullName evidence="3">Uncharacterized protein</fullName>
    </submittedName>
</protein>
<feature type="transmembrane region" description="Helical" evidence="2">
    <location>
        <begin position="12"/>
        <end position="34"/>
    </location>
</feature>
<feature type="compositionally biased region" description="Polar residues" evidence="1">
    <location>
        <begin position="366"/>
        <end position="375"/>
    </location>
</feature>
<evidence type="ECO:0000313" key="3">
    <source>
        <dbReference type="EMBL" id="OJT15165.1"/>
    </source>
</evidence>
<feature type="compositionally biased region" description="Low complexity" evidence="1">
    <location>
        <begin position="964"/>
        <end position="975"/>
    </location>
</feature>